<dbReference type="InterPro" id="IPR058639">
    <property type="entry name" value="BSH_YknX-like"/>
</dbReference>
<evidence type="ECO:0008006" key="10">
    <source>
        <dbReference type="Google" id="ProtNLM"/>
    </source>
</evidence>
<feature type="compositionally biased region" description="Polar residues" evidence="3">
    <location>
        <begin position="122"/>
        <end position="140"/>
    </location>
</feature>
<feature type="compositionally biased region" description="Basic and acidic residues" evidence="3">
    <location>
        <begin position="141"/>
        <end position="158"/>
    </location>
</feature>
<dbReference type="RefSeq" id="WP_086330009.1">
    <property type="nucleotide sequence ID" value="NZ_NGLE02000001.1"/>
</dbReference>
<evidence type="ECO:0000313" key="7">
    <source>
        <dbReference type="EMBL" id="MEI5995585.1"/>
    </source>
</evidence>
<dbReference type="InterPro" id="IPR058637">
    <property type="entry name" value="YknX-like_C"/>
</dbReference>
<feature type="domain" description="YknX-like barrel-sandwich hybrid" evidence="4">
    <location>
        <begin position="59"/>
        <end position="228"/>
    </location>
</feature>
<keyword evidence="9" id="KW-1185">Reference proteome</keyword>
<dbReference type="InterPro" id="IPR058636">
    <property type="entry name" value="Beta-barrel_YknX"/>
</dbReference>
<gene>
    <name evidence="8" type="ORF">A5880_001064</name>
    <name evidence="7" type="ORF">A5880_003176</name>
</gene>
<dbReference type="InterPro" id="IPR050465">
    <property type="entry name" value="UPF0194_transport"/>
</dbReference>
<dbReference type="PANTHER" id="PTHR32347">
    <property type="entry name" value="EFFLUX SYSTEM COMPONENT YKNX-RELATED"/>
    <property type="match status" value="1"/>
</dbReference>
<comment type="caution">
    <text evidence="8">The sequence shown here is derived from an EMBL/GenBank/DDBJ whole genome shotgun (WGS) entry which is preliminary data.</text>
</comment>
<feature type="domain" description="YknX-like beta-barrel" evidence="6">
    <location>
        <begin position="234"/>
        <end position="292"/>
    </location>
</feature>
<accession>A0A242CKD4</accession>
<feature type="region of interest" description="Disordered" evidence="3">
    <location>
        <begin position="122"/>
        <end position="158"/>
    </location>
</feature>
<dbReference type="EMBL" id="NGLE01000001">
    <property type="protein sequence ID" value="OTO10380.1"/>
    <property type="molecule type" value="Genomic_DNA"/>
</dbReference>
<feature type="region of interest" description="Disordered" evidence="3">
    <location>
        <begin position="356"/>
        <end position="383"/>
    </location>
</feature>
<name>A0A242CKD4_9ENTE</name>
<reference evidence="8" key="1">
    <citation type="submission" date="2017-05" db="EMBL/GenBank/DDBJ databases">
        <title>The Genome Sequence of Enterococcus sp. 4G2_DIV0659.</title>
        <authorList>
            <consortium name="The Broad Institute Genomics Platform"/>
            <consortium name="The Broad Institute Genomic Center for Infectious Diseases"/>
            <person name="Earl A."/>
            <person name="Manson A."/>
            <person name="Schwartman J."/>
            <person name="Gilmore M."/>
            <person name="Abouelleil A."/>
            <person name="Cao P."/>
            <person name="Chapman S."/>
            <person name="Cusick C."/>
            <person name="Shea T."/>
            <person name="Young S."/>
            <person name="Neafsey D."/>
            <person name="Nusbaum C."/>
            <person name="Birren B."/>
        </authorList>
    </citation>
    <scope>NUCLEOTIDE SEQUENCE [LARGE SCALE GENOMIC DNA]</scope>
    <source>
        <strain evidence="8">4G2_DIV0659</strain>
    </source>
</reference>
<dbReference type="Proteomes" id="UP000195139">
    <property type="component" value="Unassembled WGS sequence"/>
</dbReference>
<feature type="domain" description="YknX-like C-terminal permuted SH3-like" evidence="5">
    <location>
        <begin position="314"/>
        <end position="379"/>
    </location>
</feature>
<proteinExistence type="predicted"/>
<evidence type="ECO:0000313" key="9">
    <source>
        <dbReference type="Proteomes" id="UP000195139"/>
    </source>
</evidence>
<dbReference type="STRING" id="1834181.A5880_001064"/>
<dbReference type="Pfam" id="PF25984">
    <property type="entry name" value="BSH_YknX"/>
    <property type="match status" value="1"/>
</dbReference>
<dbReference type="PANTHER" id="PTHR32347:SF14">
    <property type="entry name" value="EFFLUX SYSTEM COMPONENT YKNX-RELATED"/>
    <property type="match status" value="1"/>
</dbReference>
<dbReference type="EMBL" id="NGLE02000001">
    <property type="protein sequence ID" value="MEI5995585.1"/>
    <property type="molecule type" value="Genomic_DNA"/>
</dbReference>
<evidence type="ECO:0000259" key="6">
    <source>
        <dbReference type="Pfam" id="PF25990"/>
    </source>
</evidence>
<dbReference type="GO" id="GO:0030313">
    <property type="term" value="C:cell envelope"/>
    <property type="evidence" value="ECO:0007669"/>
    <property type="project" value="UniProtKB-SubCell"/>
</dbReference>
<comment type="subcellular location">
    <subcellularLocation>
        <location evidence="1">Cell envelope</location>
    </subcellularLocation>
</comment>
<evidence type="ECO:0000256" key="1">
    <source>
        <dbReference type="ARBA" id="ARBA00004196"/>
    </source>
</evidence>
<dbReference type="Pfam" id="PF25989">
    <property type="entry name" value="YknX_C"/>
    <property type="match status" value="1"/>
</dbReference>
<dbReference type="Pfam" id="PF25990">
    <property type="entry name" value="Beta-barrel_YknX"/>
    <property type="match status" value="1"/>
</dbReference>
<dbReference type="OrthoDB" id="2269868at2"/>
<evidence type="ECO:0000313" key="8">
    <source>
        <dbReference type="EMBL" id="OTO10380.1"/>
    </source>
</evidence>
<keyword evidence="2" id="KW-0175">Coiled coil</keyword>
<protein>
    <recommendedName>
        <fullName evidence="10">Membrane fusion protein biotin-lipoyl like domain-containing protein</fullName>
    </recommendedName>
</protein>
<evidence type="ECO:0000259" key="5">
    <source>
        <dbReference type="Pfam" id="PF25989"/>
    </source>
</evidence>
<reference evidence="7 9" key="2">
    <citation type="submission" date="2018-07" db="EMBL/GenBank/DDBJ databases">
        <title>The Genome Sequence of Enterococcus sp. DIV0659b.</title>
        <authorList>
            <consortium name="The Broad Institute Genomics Platform"/>
            <consortium name="The Broad Institute Genomic Center for Infectious Diseases"/>
            <person name="Earl A."/>
            <person name="Manson A."/>
            <person name="Schwartman J."/>
            <person name="Gilmore M."/>
            <person name="Abouelleil A."/>
            <person name="Cao P."/>
            <person name="Chapman S."/>
            <person name="Cusick C."/>
            <person name="Shea T."/>
            <person name="Young S."/>
            <person name="Neafsey D."/>
            <person name="Nusbaum C."/>
            <person name="Birren B."/>
        </authorList>
    </citation>
    <scope>NUCLEOTIDE SEQUENCE [LARGE SCALE GENOMIC DNA]</scope>
    <source>
        <strain evidence="7 9">4G2_DIV0659</strain>
    </source>
</reference>
<sequence length="383" mass="42129">MKSKKFKLIIGGIVLGVLGGSYFLFFPSSDNMEPAYNVFTLNQLDPLLLKGEVKATQTQDVFYDQTLGSIADIPVKHEQEVKNGDVLLNYQNSEAQNRADQQQRAVNKSSISAQQAAQNLSRAQVRYNESQAKLDQNTAEYNREADPEKKEELKGKVEQQKSEVTTFNNEVIQAQQALELANTEVNDEAASLESEQGKVTSTVNATIDGIAMVNEAGKKSLETPLIQVLSKAKQIKGTVTEYDFNKLSIGQEVSVTSIGSSETTQGKISAINQLPKTKNNSDAEIPTYEFIVDGDFTWAYGSSVQVSLNQSQLFLPEKSIVSKDDKTFVYTYKNGRASKTEVKVVDQQGTKKVESGVSKGTKIISNPDESLKDKAEVQVVEND</sequence>
<dbReference type="AlphaFoldDB" id="A0A242CKD4"/>
<dbReference type="Gene3D" id="2.40.420.20">
    <property type="match status" value="1"/>
</dbReference>
<evidence type="ECO:0000256" key="2">
    <source>
        <dbReference type="ARBA" id="ARBA00023054"/>
    </source>
</evidence>
<evidence type="ECO:0000259" key="4">
    <source>
        <dbReference type="Pfam" id="PF25984"/>
    </source>
</evidence>
<organism evidence="8">
    <name type="scientific">Candidatus Enterococcus mansonii</name>
    <dbReference type="NCBI Taxonomy" id="1834181"/>
    <lineage>
        <taxon>Bacteria</taxon>
        <taxon>Bacillati</taxon>
        <taxon>Bacillota</taxon>
        <taxon>Bacilli</taxon>
        <taxon>Lactobacillales</taxon>
        <taxon>Enterococcaceae</taxon>
        <taxon>Enterococcus</taxon>
    </lineage>
</organism>
<evidence type="ECO:0000256" key="3">
    <source>
        <dbReference type="SAM" id="MobiDB-lite"/>
    </source>
</evidence>